<dbReference type="WBParaSite" id="BTMF_0000289101-mRNA-1">
    <property type="protein sequence ID" value="BTMF_0000289101-mRNA-1"/>
    <property type="gene ID" value="BTMF_0000289101"/>
</dbReference>
<dbReference type="AlphaFoldDB" id="A0A0R3Q983"/>
<proteinExistence type="predicted"/>
<sequence>MNCHQKKYPLQYLLQLAEAIVQRDCVTKLFASRMLLKIQK</sequence>
<evidence type="ECO:0000313" key="1">
    <source>
        <dbReference type="EMBL" id="VDO12054.1"/>
    </source>
</evidence>
<evidence type="ECO:0000313" key="3">
    <source>
        <dbReference type="WBParaSite" id="BTMF_0000289101-mRNA-1"/>
    </source>
</evidence>
<name>A0A0R3Q983_9BILA</name>
<keyword evidence="2" id="KW-1185">Reference proteome</keyword>
<reference evidence="1 2" key="2">
    <citation type="submission" date="2018-11" db="EMBL/GenBank/DDBJ databases">
        <authorList>
            <consortium name="Pathogen Informatics"/>
        </authorList>
    </citation>
    <scope>NUCLEOTIDE SEQUENCE [LARGE SCALE GENOMIC DNA]</scope>
</reference>
<evidence type="ECO:0000313" key="2">
    <source>
        <dbReference type="Proteomes" id="UP000280834"/>
    </source>
</evidence>
<reference evidence="3" key="1">
    <citation type="submission" date="2017-02" db="UniProtKB">
        <authorList>
            <consortium name="WormBaseParasite"/>
        </authorList>
    </citation>
    <scope>IDENTIFICATION</scope>
</reference>
<gene>
    <name evidence="1" type="ORF">BTMF_LOCUS2215</name>
</gene>
<organism evidence="3">
    <name type="scientific">Brugia timori</name>
    <dbReference type="NCBI Taxonomy" id="42155"/>
    <lineage>
        <taxon>Eukaryota</taxon>
        <taxon>Metazoa</taxon>
        <taxon>Ecdysozoa</taxon>
        <taxon>Nematoda</taxon>
        <taxon>Chromadorea</taxon>
        <taxon>Rhabditida</taxon>
        <taxon>Spirurina</taxon>
        <taxon>Spiruromorpha</taxon>
        <taxon>Filarioidea</taxon>
        <taxon>Onchocercidae</taxon>
        <taxon>Brugia</taxon>
    </lineage>
</organism>
<accession>A0A0R3Q983</accession>
<dbReference type="EMBL" id="UZAG01001773">
    <property type="protein sequence ID" value="VDO12054.1"/>
    <property type="molecule type" value="Genomic_DNA"/>
</dbReference>
<dbReference type="Proteomes" id="UP000280834">
    <property type="component" value="Unassembled WGS sequence"/>
</dbReference>
<protein>
    <submittedName>
        <fullName evidence="3">Transposase</fullName>
    </submittedName>
</protein>